<dbReference type="NCBIfam" id="TIGR01549">
    <property type="entry name" value="HAD-SF-IA-v1"/>
    <property type="match status" value="1"/>
</dbReference>
<evidence type="ECO:0000256" key="4">
    <source>
        <dbReference type="ARBA" id="ARBA00022842"/>
    </source>
</evidence>
<evidence type="ECO:0000313" key="5">
    <source>
        <dbReference type="EMBL" id="BCN30995.1"/>
    </source>
</evidence>
<dbReference type="Proteomes" id="UP000595897">
    <property type="component" value="Chromosome"/>
</dbReference>
<dbReference type="InterPro" id="IPR051400">
    <property type="entry name" value="HAD-like_hydrolase"/>
</dbReference>
<dbReference type="SFLD" id="SFLDS00003">
    <property type="entry name" value="Haloacid_Dehalogenase"/>
    <property type="match status" value="1"/>
</dbReference>
<organism evidence="5 6">
    <name type="scientific">Anaeromicropila herbilytica</name>
    <dbReference type="NCBI Taxonomy" id="2785025"/>
    <lineage>
        <taxon>Bacteria</taxon>
        <taxon>Bacillati</taxon>
        <taxon>Bacillota</taxon>
        <taxon>Clostridia</taxon>
        <taxon>Lachnospirales</taxon>
        <taxon>Lachnospiraceae</taxon>
        <taxon>Anaeromicropila</taxon>
    </lineage>
</organism>
<evidence type="ECO:0000256" key="3">
    <source>
        <dbReference type="ARBA" id="ARBA00022801"/>
    </source>
</evidence>
<dbReference type="Gene3D" id="3.40.50.1000">
    <property type="entry name" value="HAD superfamily/HAD-like"/>
    <property type="match status" value="1"/>
</dbReference>
<evidence type="ECO:0000256" key="1">
    <source>
        <dbReference type="ARBA" id="ARBA00001946"/>
    </source>
</evidence>
<dbReference type="KEGG" id="ahb:bsdtb5_22900"/>
<evidence type="ECO:0000256" key="2">
    <source>
        <dbReference type="ARBA" id="ARBA00022723"/>
    </source>
</evidence>
<dbReference type="InterPro" id="IPR023214">
    <property type="entry name" value="HAD_sf"/>
</dbReference>
<dbReference type="Gene3D" id="1.10.150.240">
    <property type="entry name" value="Putative phosphatase, domain 2"/>
    <property type="match status" value="1"/>
</dbReference>
<dbReference type="InterPro" id="IPR006439">
    <property type="entry name" value="HAD-SF_hydro_IA"/>
</dbReference>
<comment type="cofactor">
    <cofactor evidence="1">
        <name>Mg(2+)</name>
        <dbReference type="ChEBI" id="CHEBI:18420"/>
    </cofactor>
</comment>
<keyword evidence="6" id="KW-1185">Reference proteome</keyword>
<sequence>MKKPKMIIFDYGHTLLYEPDFDFLRGEKEVYQYIIKNPKQFSVEEINQFSTELFRKSDVCREQGFELHEWQMLRLQYEYLGIELGISYSEAEKVLWNHISKGACMPFVEELLDCLKENGIRSAVISNIGWSGDALTERINRLLPDNQFECVIASSEYGIRKPNPMIFELALQKANLQPRDVWYCGDNIKADVYGARNVGIFPVFYEEETIENPCSVQNEGLEIDFEHLHIHSWREMINILDKLI</sequence>
<name>A0A7R7ELX1_9FIRM</name>
<keyword evidence="2" id="KW-0479">Metal-binding</keyword>
<dbReference type="RefSeq" id="WP_271712147.1">
    <property type="nucleotide sequence ID" value="NZ_AP024169.1"/>
</dbReference>
<dbReference type="GO" id="GO:0044281">
    <property type="term" value="P:small molecule metabolic process"/>
    <property type="evidence" value="ECO:0007669"/>
    <property type="project" value="UniProtKB-ARBA"/>
</dbReference>
<proteinExistence type="predicted"/>
<dbReference type="InterPro" id="IPR023198">
    <property type="entry name" value="PGP-like_dom2"/>
</dbReference>
<dbReference type="EMBL" id="AP024169">
    <property type="protein sequence ID" value="BCN30995.1"/>
    <property type="molecule type" value="Genomic_DNA"/>
</dbReference>
<accession>A0A7R7ELX1</accession>
<evidence type="ECO:0000313" key="6">
    <source>
        <dbReference type="Proteomes" id="UP000595897"/>
    </source>
</evidence>
<dbReference type="AlphaFoldDB" id="A0A7R7ELX1"/>
<dbReference type="InterPro" id="IPR041492">
    <property type="entry name" value="HAD_2"/>
</dbReference>
<keyword evidence="3" id="KW-0378">Hydrolase</keyword>
<dbReference type="Pfam" id="PF13419">
    <property type="entry name" value="HAD_2"/>
    <property type="match status" value="1"/>
</dbReference>
<dbReference type="GO" id="GO:0046872">
    <property type="term" value="F:metal ion binding"/>
    <property type="evidence" value="ECO:0007669"/>
    <property type="project" value="UniProtKB-KW"/>
</dbReference>
<dbReference type="PANTHER" id="PTHR46470">
    <property type="entry name" value="N-ACYLNEURAMINATE-9-PHOSPHATASE"/>
    <property type="match status" value="1"/>
</dbReference>
<dbReference type="PANTHER" id="PTHR46470:SF2">
    <property type="entry name" value="GLYCERALDEHYDE 3-PHOSPHATE PHOSPHATASE"/>
    <property type="match status" value="1"/>
</dbReference>
<dbReference type="SFLD" id="SFLDG01129">
    <property type="entry name" value="C1.5:_HAD__Beta-PGM__Phosphata"/>
    <property type="match status" value="1"/>
</dbReference>
<gene>
    <name evidence="5" type="ORF">bsdtb5_22900</name>
</gene>
<dbReference type="GO" id="GO:0016791">
    <property type="term" value="F:phosphatase activity"/>
    <property type="evidence" value="ECO:0007669"/>
    <property type="project" value="TreeGrafter"/>
</dbReference>
<dbReference type="InterPro" id="IPR036412">
    <property type="entry name" value="HAD-like_sf"/>
</dbReference>
<dbReference type="SUPFAM" id="SSF56784">
    <property type="entry name" value="HAD-like"/>
    <property type="match status" value="1"/>
</dbReference>
<protein>
    <submittedName>
        <fullName evidence="5">Haloacid dehalogenase</fullName>
    </submittedName>
</protein>
<keyword evidence="4" id="KW-0460">Magnesium</keyword>
<reference evidence="5 6" key="1">
    <citation type="submission" date="2020-11" db="EMBL/GenBank/DDBJ databases">
        <title>Draft genome sequencing of a Lachnospiraceae strain isolated from anoxic soil subjected to BSD treatment.</title>
        <authorList>
            <person name="Uek A."/>
            <person name="Tonouchi A."/>
        </authorList>
    </citation>
    <scope>NUCLEOTIDE SEQUENCE [LARGE SCALE GENOMIC DNA]</scope>
    <source>
        <strain evidence="5 6">TB5</strain>
    </source>
</reference>